<dbReference type="Proteomes" id="UP000596742">
    <property type="component" value="Unassembled WGS sequence"/>
</dbReference>
<dbReference type="InterPro" id="IPR002999">
    <property type="entry name" value="Tudor"/>
</dbReference>
<reference evidence="3" key="1">
    <citation type="submission" date="2018-11" db="EMBL/GenBank/DDBJ databases">
        <authorList>
            <person name="Alioto T."/>
            <person name="Alioto T."/>
        </authorList>
    </citation>
    <scope>NUCLEOTIDE SEQUENCE</scope>
</reference>
<protein>
    <recommendedName>
        <fullName evidence="2">Tudor domain-containing protein</fullName>
    </recommendedName>
</protein>
<feature type="non-terminal residue" evidence="3">
    <location>
        <position position="1"/>
    </location>
</feature>
<evidence type="ECO:0000313" key="3">
    <source>
        <dbReference type="EMBL" id="VDI42274.1"/>
    </source>
</evidence>
<keyword evidence="4" id="KW-1185">Reference proteome</keyword>
<feature type="region of interest" description="Disordered" evidence="1">
    <location>
        <begin position="1"/>
        <end position="51"/>
    </location>
</feature>
<gene>
    <name evidence="3" type="ORF">MGAL_10B043017</name>
</gene>
<dbReference type="CDD" id="cd04508">
    <property type="entry name" value="Tudor_SF"/>
    <property type="match status" value="1"/>
</dbReference>
<organism evidence="3 4">
    <name type="scientific">Mytilus galloprovincialis</name>
    <name type="common">Mediterranean mussel</name>
    <dbReference type="NCBI Taxonomy" id="29158"/>
    <lineage>
        <taxon>Eukaryota</taxon>
        <taxon>Metazoa</taxon>
        <taxon>Spiralia</taxon>
        <taxon>Lophotrochozoa</taxon>
        <taxon>Mollusca</taxon>
        <taxon>Bivalvia</taxon>
        <taxon>Autobranchia</taxon>
        <taxon>Pteriomorphia</taxon>
        <taxon>Mytilida</taxon>
        <taxon>Mytiloidea</taxon>
        <taxon>Mytilidae</taxon>
        <taxon>Mytilinae</taxon>
        <taxon>Mytilus</taxon>
    </lineage>
</organism>
<evidence type="ECO:0000259" key="2">
    <source>
        <dbReference type="PROSITE" id="PS50304"/>
    </source>
</evidence>
<name>A0A8B6F1S6_MYTGA</name>
<dbReference type="AlphaFoldDB" id="A0A8B6F1S6"/>
<evidence type="ECO:0000313" key="4">
    <source>
        <dbReference type="Proteomes" id="UP000596742"/>
    </source>
</evidence>
<comment type="caution">
    <text evidence="3">The sequence shown here is derived from an EMBL/GenBank/DDBJ whole genome shotgun (WGS) entry which is preliminary data.</text>
</comment>
<dbReference type="EMBL" id="UYJE01005994">
    <property type="protein sequence ID" value="VDI42274.1"/>
    <property type="molecule type" value="Genomic_DNA"/>
</dbReference>
<dbReference type="OrthoDB" id="6187448at2759"/>
<evidence type="ECO:0000256" key="1">
    <source>
        <dbReference type="SAM" id="MobiDB-lite"/>
    </source>
</evidence>
<sequence length="100" mass="11443">MKETPLSCGSDMIRRKERTEDKSDIDTPQNESQSIRRSGSCTPDDTTTYKRSVVSQTRHSWPILSQGFAQEPFDIGSDVLAYYREDKAWYPAKILAKKPI</sequence>
<dbReference type="PROSITE" id="PS50304">
    <property type="entry name" value="TUDOR"/>
    <property type="match status" value="1"/>
</dbReference>
<feature type="compositionally biased region" description="Basic and acidic residues" evidence="1">
    <location>
        <begin position="12"/>
        <end position="25"/>
    </location>
</feature>
<accession>A0A8B6F1S6</accession>
<feature type="domain" description="Tudor" evidence="2">
    <location>
        <begin position="72"/>
        <end position="100"/>
    </location>
</feature>
<feature type="compositionally biased region" description="Polar residues" evidence="1">
    <location>
        <begin position="26"/>
        <end position="51"/>
    </location>
</feature>
<proteinExistence type="predicted"/>